<dbReference type="Pfam" id="PF18209">
    <property type="entry name" value="ESF1"/>
    <property type="match status" value="1"/>
</dbReference>
<feature type="non-terminal residue" evidence="6">
    <location>
        <position position="95"/>
    </location>
</feature>
<protein>
    <recommendedName>
        <fullName evidence="5">Embryo surrounding factor 1 brassicaceae domain-containing protein</fullName>
    </recommendedName>
</protein>
<dbReference type="Gramene" id="TVU19466">
    <property type="protein sequence ID" value="TVU19466"/>
    <property type="gene ID" value="EJB05_35616"/>
</dbReference>
<dbReference type="Proteomes" id="UP000324897">
    <property type="component" value="Chromosome 7"/>
</dbReference>
<gene>
    <name evidence="6" type="ORF">EJB05_35616</name>
</gene>
<keyword evidence="3" id="KW-1015">Disulfide bond</keyword>
<organism evidence="6 7">
    <name type="scientific">Eragrostis curvula</name>
    <name type="common">weeping love grass</name>
    <dbReference type="NCBI Taxonomy" id="38414"/>
    <lineage>
        <taxon>Eukaryota</taxon>
        <taxon>Viridiplantae</taxon>
        <taxon>Streptophyta</taxon>
        <taxon>Embryophyta</taxon>
        <taxon>Tracheophyta</taxon>
        <taxon>Spermatophyta</taxon>
        <taxon>Magnoliopsida</taxon>
        <taxon>Liliopsida</taxon>
        <taxon>Poales</taxon>
        <taxon>Poaceae</taxon>
        <taxon>PACMAD clade</taxon>
        <taxon>Chloridoideae</taxon>
        <taxon>Eragrostideae</taxon>
        <taxon>Eragrostidinae</taxon>
        <taxon>Eragrostis</taxon>
    </lineage>
</organism>
<evidence type="ECO:0000256" key="1">
    <source>
        <dbReference type="ARBA" id="ARBA00010149"/>
    </source>
</evidence>
<evidence type="ECO:0000313" key="6">
    <source>
        <dbReference type="EMBL" id="TVU19466.1"/>
    </source>
</evidence>
<keyword evidence="7" id="KW-1185">Reference proteome</keyword>
<feature type="chain" id="PRO_5023848634" description="Embryo surrounding factor 1 brassicaceae domain-containing protein" evidence="4">
    <location>
        <begin position="27"/>
        <end position="95"/>
    </location>
</feature>
<dbReference type="GO" id="GO:0010098">
    <property type="term" value="P:suspensor development"/>
    <property type="evidence" value="ECO:0007669"/>
    <property type="project" value="InterPro"/>
</dbReference>
<comment type="similarity">
    <text evidence="1">Belongs to the MEG family.</text>
</comment>
<evidence type="ECO:0000313" key="7">
    <source>
        <dbReference type="Proteomes" id="UP000324897"/>
    </source>
</evidence>
<dbReference type="InterPro" id="IPR041608">
    <property type="entry name" value="ESF1_brassicaceae"/>
</dbReference>
<feature type="signal peptide" evidence="4">
    <location>
        <begin position="1"/>
        <end position="26"/>
    </location>
</feature>
<keyword evidence="2 4" id="KW-0732">Signal</keyword>
<dbReference type="AlphaFoldDB" id="A0A5J9U7C8"/>
<evidence type="ECO:0000256" key="3">
    <source>
        <dbReference type="ARBA" id="ARBA00023157"/>
    </source>
</evidence>
<dbReference type="OrthoDB" id="691434at2759"/>
<evidence type="ECO:0000256" key="2">
    <source>
        <dbReference type="ARBA" id="ARBA00022729"/>
    </source>
</evidence>
<proteinExistence type="inferred from homology"/>
<evidence type="ECO:0000259" key="5">
    <source>
        <dbReference type="Pfam" id="PF18209"/>
    </source>
</evidence>
<sequence length="95" mass="10558">MRSLVYLKALLPFLVLFGCLTLPASCRLGYGKMAPVVSSAMLDESKIYIVFCLPAYCNRISGKINCYCCGNVHHQQSCHQTLEECKAKCPLCNPH</sequence>
<reference evidence="6 7" key="1">
    <citation type="journal article" date="2019" name="Sci. Rep.">
        <title>A high-quality genome of Eragrostis curvula grass provides insights into Poaceae evolution and supports new strategies to enhance forage quality.</title>
        <authorList>
            <person name="Carballo J."/>
            <person name="Santos B.A.C.M."/>
            <person name="Zappacosta D."/>
            <person name="Garbus I."/>
            <person name="Selva J.P."/>
            <person name="Gallo C.A."/>
            <person name="Diaz A."/>
            <person name="Albertini E."/>
            <person name="Caccamo M."/>
            <person name="Echenique V."/>
        </authorList>
    </citation>
    <scope>NUCLEOTIDE SEQUENCE [LARGE SCALE GENOMIC DNA]</scope>
    <source>
        <strain evidence="7">cv. Victoria</strain>
        <tissue evidence="6">Leaf</tissue>
    </source>
</reference>
<dbReference type="PROSITE" id="PS51257">
    <property type="entry name" value="PROKAR_LIPOPROTEIN"/>
    <property type="match status" value="1"/>
</dbReference>
<evidence type="ECO:0000256" key="4">
    <source>
        <dbReference type="SAM" id="SignalP"/>
    </source>
</evidence>
<feature type="domain" description="Embryo surrounding factor 1 brassicaceae" evidence="5">
    <location>
        <begin position="45"/>
        <end position="89"/>
    </location>
</feature>
<accession>A0A5J9U7C8</accession>
<comment type="caution">
    <text evidence="6">The sequence shown here is derived from an EMBL/GenBank/DDBJ whole genome shotgun (WGS) entry which is preliminary data.</text>
</comment>
<dbReference type="EMBL" id="RWGY01000029">
    <property type="protein sequence ID" value="TVU19466.1"/>
    <property type="molecule type" value="Genomic_DNA"/>
</dbReference>
<name>A0A5J9U7C8_9POAL</name>